<sequence>MSILKIVFFNSANVGDSFFAEPFIRNVVQSNKDTADVYVCMKYNKFLYSDIPDFMDYYPDIGKQLLDIQTHDNYMFVPHANLIYINTWIGSLAYQKDKPYDEHMLLSRGLRECDLISYFRGYAGLFNLIRMKHNITIKFNTDIQLSYPSFPKNVDISKFMAFKSSINKPIAFINNYRPMSTQLLPIRDFNELATYFIDKGYFVIMAENDANIDNVVFCDRFYESNVAISRDIYYIAKICDACDLSIYFDTGRNLIYFNTEFMEDFKRHPNRNQKIHFSTAKYDFYFKHLNRSEVVPNGYAAQYIAEDFTGVKTHLDQILTSTKDVAFIKRTAVLYVFHEINSRVIHFIQKCVFNDPNIDFYLIANDMNIQLQVPYATVVNRQNIGWDFGGWSDCLLTDDMYKKYDSFIFANSTIMGPFLPPGFSGKWTDAFIGGLNANVKLFGSTINTMRRPATNAHVQSYIFSADREAVEYLIQCEIFSKTKYAVDFRDAVFNKEIAMSRRIVENGWNIGSLMKHYEGVDFTKAPTGYDIKFLDDVMYPEWHNIAWTEHEIIFIKGNRVLLNPTRRAPELG</sequence>
<dbReference type="Pfam" id="PF05045">
    <property type="entry name" value="RgpF"/>
    <property type="match status" value="1"/>
</dbReference>
<reference evidence="1" key="1">
    <citation type="journal article" date="2020" name="Nature">
        <title>Giant virus diversity and host interactions through global metagenomics.</title>
        <authorList>
            <person name="Schulz F."/>
            <person name="Roux S."/>
            <person name="Paez-Espino D."/>
            <person name="Jungbluth S."/>
            <person name="Walsh D.A."/>
            <person name="Denef V.J."/>
            <person name="McMahon K.D."/>
            <person name="Konstantinidis K.T."/>
            <person name="Eloe-Fadrosh E.A."/>
            <person name="Kyrpides N.C."/>
            <person name="Woyke T."/>
        </authorList>
    </citation>
    <scope>NUCLEOTIDE SEQUENCE</scope>
    <source>
        <strain evidence="1">GVMAG-M-3300009180-1</strain>
    </source>
</reference>
<protein>
    <submittedName>
        <fullName evidence="1">Uncharacterized protein</fullName>
    </submittedName>
</protein>
<name>A0A6C0F228_9ZZZZ</name>
<dbReference type="InterPro" id="IPR007739">
    <property type="entry name" value="RgpF"/>
</dbReference>
<proteinExistence type="predicted"/>
<dbReference type="AlphaFoldDB" id="A0A6C0F228"/>
<organism evidence="1">
    <name type="scientific">viral metagenome</name>
    <dbReference type="NCBI Taxonomy" id="1070528"/>
    <lineage>
        <taxon>unclassified sequences</taxon>
        <taxon>metagenomes</taxon>
        <taxon>organismal metagenomes</taxon>
    </lineage>
</organism>
<dbReference type="EMBL" id="MN739013">
    <property type="protein sequence ID" value="QHT35112.1"/>
    <property type="molecule type" value="Genomic_DNA"/>
</dbReference>
<accession>A0A6C0F228</accession>
<evidence type="ECO:0000313" key="1">
    <source>
        <dbReference type="EMBL" id="QHT35112.1"/>
    </source>
</evidence>